<comment type="function">
    <text evidence="6 9">Catalyzes cyclization of the linear tetrapyrrole, hydroxymethylbilane, to the macrocyclic uroporphyrinogen III.</text>
</comment>
<evidence type="ECO:0000259" key="10">
    <source>
        <dbReference type="Pfam" id="PF00590"/>
    </source>
</evidence>
<gene>
    <name evidence="12" type="ORF">SAMN05444487_10268</name>
</gene>
<feature type="domain" description="Tetrapyrrole biosynthesis uroporphyrinogen III synthase" evidence="11">
    <location>
        <begin position="235"/>
        <end position="466"/>
    </location>
</feature>
<dbReference type="GO" id="GO:0032259">
    <property type="term" value="P:methylation"/>
    <property type="evidence" value="ECO:0007669"/>
    <property type="project" value="UniProtKB-KW"/>
</dbReference>
<dbReference type="Pfam" id="PF00590">
    <property type="entry name" value="TP_methylase"/>
    <property type="match status" value="1"/>
</dbReference>
<dbReference type="Gene3D" id="3.40.1010.10">
    <property type="entry name" value="Cobalt-precorrin-4 Transmethylase, Domain 1"/>
    <property type="match status" value="1"/>
</dbReference>
<evidence type="ECO:0000256" key="1">
    <source>
        <dbReference type="ARBA" id="ARBA00004772"/>
    </source>
</evidence>
<dbReference type="GO" id="GO:0004852">
    <property type="term" value="F:uroporphyrinogen-III synthase activity"/>
    <property type="evidence" value="ECO:0007669"/>
    <property type="project" value="UniProtKB-UniRule"/>
</dbReference>
<keyword evidence="4 9" id="KW-0456">Lyase</keyword>
<evidence type="ECO:0000256" key="7">
    <source>
        <dbReference type="ARBA" id="ARBA00040167"/>
    </source>
</evidence>
<dbReference type="InterPro" id="IPR039793">
    <property type="entry name" value="UROS/Hem4"/>
</dbReference>
<evidence type="ECO:0000313" key="12">
    <source>
        <dbReference type="EMBL" id="SDW25327.1"/>
    </source>
</evidence>
<dbReference type="GO" id="GO:0006780">
    <property type="term" value="P:uroporphyrinogen III biosynthetic process"/>
    <property type="evidence" value="ECO:0007669"/>
    <property type="project" value="UniProtKB-UniRule"/>
</dbReference>
<keyword evidence="13" id="KW-1185">Reference proteome</keyword>
<dbReference type="Gene3D" id="3.40.50.10090">
    <property type="match status" value="2"/>
</dbReference>
<comment type="pathway">
    <text evidence="1 9">Porphyrin-containing compound metabolism; protoporphyrin-IX biosynthesis; coproporphyrinogen-III from 5-aminolevulinate: step 3/4.</text>
</comment>
<comment type="catalytic activity">
    <reaction evidence="8 9">
        <text>hydroxymethylbilane = uroporphyrinogen III + H2O</text>
        <dbReference type="Rhea" id="RHEA:18965"/>
        <dbReference type="ChEBI" id="CHEBI:15377"/>
        <dbReference type="ChEBI" id="CHEBI:57308"/>
        <dbReference type="ChEBI" id="CHEBI:57845"/>
        <dbReference type="EC" id="4.2.1.75"/>
    </reaction>
</comment>
<evidence type="ECO:0000256" key="6">
    <source>
        <dbReference type="ARBA" id="ARBA00037589"/>
    </source>
</evidence>
<organism evidence="12 13">
    <name type="scientific">Marininema mesophilum</name>
    <dbReference type="NCBI Taxonomy" id="1048340"/>
    <lineage>
        <taxon>Bacteria</taxon>
        <taxon>Bacillati</taxon>
        <taxon>Bacillota</taxon>
        <taxon>Bacilli</taxon>
        <taxon>Bacillales</taxon>
        <taxon>Thermoactinomycetaceae</taxon>
        <taxon>Marininema</taxon>
    </lineage>
</organism>
<dbReference type="EC" id="4.2.1.75" evidence="3 9"/>
<dbReference type="GO" id="GO:0008168">
    <property type="term" value="F:methyltransferase activity"/>
    <property type="evidence" value="ECO:0007669"/>
    <property type="project" value="UniProtKB-KW"/>
</dbReference>
<evidence type="ECO:0000313" key="13">
    <source>
        <dbReference type="Proteomes" id="UP000198534"/>
    </source>
</evidence>
<evidence type="ECO:0000256" key="5">
    <source>
        <dbReference type="ARBA" id="ARBA00023244"/>
    </source>
</evidence>
<evidence type="ECO:0000256" key="2">
    <source>
        <dbReference type="ARBA" id="ARBA00008133"/>
    </source>
</evidence>
<reference evidence="12 13" key="1">
    <citation type="submission" date="2016-10" db="EMBL/GenBank/DDBJ databases">
        <authorList>
            <person name="de Groot N.N."/>
        </authorList>
    </citation>
    <scope>NUCLEOTIDE SEQUENCE [LARGE SCALE GENOMIC DNA]</scope>
    <source>
        <strain evidence="12 13">DSM 45610</strain>
    </source>
</reference>
<protein>
    <recommendedName>
        <fullName evidence="7 9">Uroporphyrinogen-III synthase</fullName>
        <ecNumber evidence="3 9">4.2.1.75</ecNumber>
    </recommendedName>
</protein>
<dbReference type="PANTHER" id="PTHR38042:SF1">
    <property type="entry name" value="UROPORPHYRINOGEN-III SYNTHASE, CHLOROPLASTIC"/>
    <property type="match status" value="1"/>
</dbReference>
<dbReference type="InterPro" id="IPR035996">
    <property type="entry name" value="4pyrrol_Methylase_sf"/>
</dbReference>
<dbReference type="STRING" id="1048340.SAMN05444487_10268"/>
<dbReference type="GO" id="GO:0006782">
    <property type="term" value="P:protoporphyrinogen IX biosynthetic process"/>
    <property type="evidence" value="ECO:0007669"/>
    <property type="project" value="UniProtKB-UniRule"/>
</dbReference>
<dbReference type="EMBL" id="FNNQ01000002">
    <property type="protein sequence ID" value="SDW25327.1"/>
    <property type="molecule type" value="Genomic_DNA"/>
</dbReference>
<dbReference type="RefSeq" id="WP_091735650.1">
    <property type="nucleotide sequence ID" value="NZ_FNNQ01000002.1"/>
</dbReference>
<dbReference type="CDD" id="cd06578">
    <property type="entry name" value="HemD"/>
    <property type="match status" value="1"/>
</dbReference>
<dbReference type="Pfam" id="PF02602">
    <property type="entry name" value="HEM4"/>
    <property type="match status" value="1"/>
</dbReference>
<evidence type="ECO:0000256" key="9">
    <source>
        <dbReference type="RuleBase" id="RU366031"/>
    </source>
</evidence>
<evidence type="ECO:0000259" key="11">
    <source>
        <dbReference type="Pfam" id="PF02602"/>
    </source>
</evidence>
<keyword evidence="12" id="KW-0489">Methyltransferase</keyword>
<dbReference type="AlphaFoldDB" id="A0A1H2S139"/>
<evidence type="ECO:0000256" key="3">
    <source>
        <dbReference type="ARBA" id="ARBA00013109"/>
    </source>
</evidence>
<dbReference type="InterPro" id="IPR003754">
    <property type="entry name" value="4pyrrol_synth_uPrphyn_synth"/>
</dbReference>
<sequence>MNPGSVTFVGAGPRAPDLLTLRGREALLDADVILYDEKVNPSLLEGRSDKAKKIPAKVGSEEILVTLAKAGKTIVRLVAGEALLIGEMHREAAALSQATIPFTIIPGVSELTAWTTYAGISLPSPQEWLLSGEDGTGLILHLDQSVAKTASQLIDRGWSPDTLASVITSGTEMDQQVVTERLAEWVNREEDSFTEASSFFVLSDQKQGRLKWFESKPIFGTRVLVTRTATQGRGLAQKIASLGGEAITIPTIHLVVPENTKVLDEALARLDSFSWVVFTSVNGVEFFLRRLRQQQVDIRRMHRAKIAAVGPKTAAALAKVGLTVDVVAKEFVGEGLVTALTPLVKAGEEVLLPRAAIARSMLPDELRQLGCCVTDAPTYDTLPDDRGAQKIAALLREQQLHILTFTSASTVRYFAQTMDHLGEEWRSYLHGVKVACIGPVTANAAMECGLQVDRIAEPYTIDALLEGITQLVQNEEH</sequence>
<dbReference type="SUPFAM" id="SSF53790">
    <property type="entry name" value="Tetrapyrrole methylase"/>
    <property type="match status" value="1"/>
</dbReference>
<dbReference type="InterPro" id="IPR036108">
    <property type="entry name" value="4pyrrol_syn_uPrphyn_synt_sf"/>
</dbReference>
<evidence type="ECO:0000256" key="8">
    <source>
        <dbReference type="ARBA" id="ARBA00048617"/>
    </source>
</evidence>
<dbReference type="Proteomes" id="UP000198534">
    <property type="component" value="Unassembled WGS sequence"/>
</dbReference>
<dbReference type="InterPro" id="IPR000878">
    <property type="entry name" value="4pyrrol_Mease"/>
</dbReference>
<name>A0A1H2S139_9BACL</name>
<evidence type="ECO:0000256" key="4">
    <source>
        <dbReference type="ARBA" id="ARBA00023239"/>
    </source>
</evidence>
<dbReference type="PANTHER" id="PTHR38042">
    <property type="entry name" value="UROPORPHYRINOGEN-III SYNTHASE, CHLOROPLASTIC"/>
    <property type="match status" value="1"/>
</dbReference>
<proteinExistence type="inferred from homology"/>
<comment type="similarity">
    <text evidence="2 9">Belongs to the uroporphyrinogen-III synthase family.</text>
</comment>
<accession>A0A1H2S139</accession>
<feature type="domain" description="Tetrapyrrole methylase" evidence="10">
    <location>
        <begin position="6"/>
        <end position="184"/>
    </location>
</feature>
<keyword evidence="12" id="KW-0808">Transferase</keyword>
<dbReference type="SUPFAM" id="SSF69618">
    <property type="entry name" value="HemD-like"/>
    <property type="match status" value="1"/>
</dbReference>
<keyword evidence="5 9" id="KW-0627">Porphyrin biosynthesis</keyword>
<dbReference type="UniPathway" id="UPA00251">
    <property type="reaction ID" value="UER00320"/>
</dbReference>
<dbReference type="InterPro" id="IPR014777">
    <property type="entry name" value="4pyrrole_Mease_sub1"/>
</dbReference>